<feature type="region of interest" description="Disordered" evidence="1">
    <location>
        <begin position="1"/>
        <end position="26"/>
    </location>
</feature>
<evidence type="ECO:0000313" key="2">
    <source>
        <dbReference type="EMBL" id="NGO78943.1"/>
    </source>
</evidence>
<comment type="caution">
    <text evidence="2">The sequence shown here is derived from an EMBL/GenBank/DDBJ whole genome shotgun (WGS) entry which is preliminary data.</text>
</comment>
<sequence length="54" mass="5915">MRVKPRRCGPPPPHSPDAGHPRPCAEVPTDAHKLRLDYSTGLFLGERVVIDLTG</sequence>
<evidence type="ECO:0000256" key="1">
    <source>
        <dbReference type="SAM" id="MobiDB-lite"/>
    </source>
</evidence>
<evidence type="ECO:0000313" key="3">
    <source>
        <dbReference type="Proteomes" id="UP000481109"/>
    </source>
</evidence>
<reference evidence="2 3" key="1">
    <citation type="submission" date="2020-02" db="EMBL/GenBank/DDBJ databases">
        <title>Whole-genome analyses of novel actinobacteria.</title>
        <authorList>
            <person name="Sahin N."/>
            <person name="Tokatli A."/>
        </authorList>
    </citation>
    <scope>NUCLEOTIDE SEQUENCE [LARGE SCALE GENOMIC DNA]</scope>
    <source>
        <strain evidence="2 3">YC504</strain>
    </source>
</reference>
<dbReference type="Proteomes" id="UP000481109">
    <property type="component" value="Unassembled WGS sequence"/>
</dbReference>
<dbReference type="RefSeq" id="WP_165334390.1">
    <property type="nucleotide sequence ID" value="NZ_JAAKZW010000125.1"/>
</dbReference>
<accession>A0A6G4XNZ4</accession>
<gene>
    <name evidence="2" type="ORF">G6045_25260</name>
</gene>
<protein>
    <submittedName>
        <fullName evidence="2">Uncharacterized protein</fullName>
    </submittedName>
</protein>
<organism evidence="2 3">
    <name type="scientific">Streptomyces mesophilus</name>
    <dbReference type="NCBI Taxonomy" id="1775132"/>
    <lineage>
        <taxon>Bacteria</taxon>
        <taxon>Bacillati</taxon>
        <taxon>Actinomycetota</taxon>
        <taxon>Actinomycetes</taxon>
        <taxon>Kitasatosporales</taxon>
        <taxon>Streptomycetaceae</taxon>
        <taxon>Streptomyces</taxon>
    </lineage>
</organism>
<name>A0A6G4XNZ4_9ACTN</name>
<proteinExistence type="predicted"/>
<keyword evidence="3" id="KW-1185">Reference proteome</keyword>
<dbReference type="EMBL" id="JAAKZW010000125">
    <property type="protein sequence ID" value="NGO78943.1"/>
    <property type="molecule type" value="Genomic_DNA"/>
</dbReference>
<dbReference type="AlphaFoldDB" id="A0A6G4XNZ4"/>